<feature type="domain" description="Pyrroline-5-carboxylate reductase catalytic N-terminal" evidence="2">
    <location>
        <begin position="3"/>
        <end position="96"/>
    </location>
</feature>
<evidence type="ECO:0000256" key="1">
    <source>
        <dbReference type="ARBA" id="ARBA00023002"/>
    </source>
</evidence>
<protein>
    <submittedName>
        <fullName evidence="3">DNA-binding protein</fullName>
    </submittedName>
</protein>
<dbReference type="Pfam" id="PF03807">
    <property type="entry name" value="F420_oxidored"/>
    <property type="match status" value="1"/>
</dbReference>
<keyword evidence="1" id="KW-0560">Oxidoreductase</keyword>
<dbReference type="Proteomes" id="UP000324611">
    <property type="component" value="Unassembled WGS sequence"/>
</dbReference>
<keyword evidence="4" id="KW-1185">Reference proteome</keyword>
<dbReference type="GO" id="GO:0003677">
    <property type="term" value="F:DNA binding"/>
    <property type="evidence" value="ECO:0007669"/>
    <property type="project" value="UniProtKB-KW"/>
</dbReference>
<gene>
    <name evidence="3" type="ORF">F0L74_20080</name>
</gene>
<evidence type="ECO:0000313" key="3">
    <source>
        <dbReference type="EMBL" id="KAA2238525.1"/>
    </source>
</evidence>
<accession>A0A5B2VHZ6</accession>
<dbReference type="RefSeq" id="WP_149839705.1">
    <property type="nucleotide sequence ID" value="NZ_VUOC01000004.1"/>
</dbReference>
<dbReference type="InterPro" id="IPR051267">
    <property type="entry name" value="STEAP_metalloreductase"/>
</dbReference>
<dbReference type="AlphaFoldDB" id="A0A5B2VHZ6"/>
<name>A0A5B2VHZ6_9BACT</name>
<dbReference type="EMBL" id="VUOC01000004">
    <property type="protein sequence ID" value="KAA2238525.1"/>
    <property type="molecule type" value="Genomic_DNA"/>
</dbReference>
<keyword evidence="3" id="KW-0238">DNA-binding</keyword>
<evidence type="ECO:0000259" key="2">
    <source>
        <dbReference type="Pfam" id="PF03807"/>
    </source>
</evidence>
<dbReference type="InterPro" id="IPR036291">
    <property type="entry name" value="NAD(P)-bd_dom_sf"/>
</dbReference>
<dbReference type="GO" id="GO:0016491">
    <property type="term" value="F:oxidoreductase activity"/>
    <property type="evidence" value="ECO:0007669"/>
    <property type="project" value="UniProtKB-KW"/>
</dbReference>
<proteinExistence type="predicted"/>
<evidence type="ECO:0000313" key="4">
    <source>
        <dbReference type="Proteomes" id="UP000324611"/>
    </source>
</evidence>
<dbReference type="SUPFAM" id="SSF51735">
    <property type="entry name" value="NAD(P)-binding Rossmann-fold domains"/>
    <property type="match status" value="1"/>
</dbReference>
<dbReference type="PANTHER" id="PTHR14239">
    <property type="entry name" value="DUDULIN-RELATED"/>
    <property type="match status" value="1"/>
</dbReference>
<dbReference type="PANTHER" id="PTHR14239:SF10">
    <property type="entry name" value="REDUCTASE"/>
    <property type="match status" value="1"/>
</dbReference>
<dbReference type="Gene3D" id="3.40.50.720">
    <property type="entry name" value="NAD(P)-binding Rossmann-like Domain"/>
    <property type="match status" value="1"/>
</dbReference>
<reference evidence="3 4" key="1">
    <citation type="submission" date="2019-09" db="EMBL/GenBank/DDBJ databases">
        <title>Chitinophaga ginsengihumi sp. nov., isolated from soil of ginseng rhizosphere.</title>
        <authorList>
            <person name="Lee J."/>
        </authorList>
    </citation>
    <scope>NUCLEOTIDE SEQUENCE [LARGE SCALE GENOMIC DNA]</scope>
    <source>
        <strain evidence="3 4">BN140078</strain>
    </source>
</reference>
<organism evidence="3 4">
    <name type="scientific">Chitinophaga agrisoli</name>
    <dbReference type="NCBI Taxonomy" id="2607653"/>
    <lineage>
        <taxon>Bacteria</taxon>
        <taxon>Pseudomonadati</taxon>
        <taxon>Bacteroidota</taxon>
        <taxon>Chitinophagia</taxon>
        <taxon>Chitinophagales</taxon>
        <taxon>Chitinophagaceae</taxon>
        <taxon>Chitinophaga</taxon>
    </lineage>
</organism>
<comment type="caution">
    <text evidence="3">The sequence shown here is derived from an EMBL/GenBank/DDBJ whole genome shotgun (WGS) entry which is preliminary data.</text>
</comment>
<sequence>MNIGILGSGAVGLTLGAGFVGMGHHVIIGTRNPAKEALQQWAKRQGPAAVIGTFREAASSGHLIVICVSWIGAKSAIEQAGIWNFKGKTIVDVTNPLDGKGPDKEGRMSFVTGLSSAGEQIQAWLPPDANVVKALSCVGHEMMFQHQQDSEKPTMFICGNNLQAKKEVTGILHQMGWEDVADMGKIIMSRNIEPLGILWNAYGFRTGSWDHAFKIVKKKKS</sequence>
<dbReference type="InterPro" id="IPR028939">
    <property type="entry name" value="P5C_Rdtase_cat_N"/>
</dbReference>
<reference evidence="3 4" key="2">
    <citation type="submission" date="2019-09" db="EMBL/GenBank/DDBJ databases">
        <authorList>
            <person name="Jin C."/>
        </authorList>
    </citation>
    <scope>NUCLEOTIDE SEQUENCE [LARGE SCALE GENOMIC DNA]</scope>
    <source>
        <strain evidence="3 4">BN140078</strain>
    </source>
</reference>